<name>A0ABN3UDK6_9ACTN</name>
<keyword evidence="6" id="KW-1185">Reference proteome</keyword>
<evidence type="ECO:0000313" key="6">
    <source>
        <dbReference type="Proteomes" id="UP001501842"/>
    </source>
</evidence>
<dbReference type="InterPro" id="IPR029044">
    <property type="entry name" value="Nucleotide-diphossugar_trans"/>
</dbReference>
<protein>
    <submittedName>
        <fullName evidence="5">Glycosyltransferase</fullName>
    </submittedName>
</protein>
<dbReference type="InterPro" id="IPR050834">
    <property type="entry name" value="Glycosyltransf_2"/>
</dbReference>
<keyword evidence="2" id="KW-0328">Glycosyltransferase</keyword>
<evidence type="ECO:0000256" key="2">
    <source>
        <dbReference type="ARBA" id="ARBA00022676"/>
    </source>
</evidence>
<reference evidence="5 6" key="1">
    <citation type="journal article" date="2019" name="Int. J. Syst. Evol. Microbiol.">
        <title>The Global Catalogue of Microorganisms (GCM) 10K type strain sequencing project: providing services to taxonomists for standard genome sequencing and annotation.</title>
        <authorList>
            <consortium name="The Broad Institute Genomics Platform"/>
            <consortium name="The Broad Institute Genome Sequencing Center for Infectious Disease"/>
            <person name="Wu L."/>
            <person name="Ma J."/>
        </authorList>
    </citation>
    <scope>NUCLEOTIDE SEQUENCE [LARGE SCALE GENOMIC DNA]</scope>
    <source>
        <strain evidence="5 6">JCM 8201</strain>
    </source>
</reference>
<dbReference type="Gene3D" id="3.90.550.10">
    <property type="entry name" value="Spore Coat Polysaccharide Biosynthesis Protein SpsA, Chain A"/>
    <property type="match status" value="1"/>
</dbReference>
<gene>
    <name evidence="5" type="ORF">GCM10010439_41610</name>
</gene>
<dbReference type="PANTHER" id="PTHR43685">
    <property type="entry name" value="GLYCOSYLTRANSFERASE"/>
    <property type="match status" value="1"/>
</dbReference>
<dbReference type="Pfam" id="PF00535">
    <property type="entry name" value="Glycos_transf_2"/>
    <property type="match status" value="1"/>
</dbReference>
<accession>A0ABN3UDK6</accession>
<comment type="caution">
    <text evidence="5">The sequence shown here is derived from an EMBL/GenBank/DDBJ whole genome shotgun (WGS) entry which is preliminary data.</text>
</comment>
<comment type="similarity">
    <text evidence="1">Belongs to the glycosyltransferase 2 family.</text>
</comment>
<keyword evidence="3" id="KW-0808">Transferase</keyword>
<sequence>MPRRDPPLAGAAGAGFPCRRSAHRRTALRPDPGFSGVAEAGGEAVTDAVMSVVIATRDRGAELARTLRLLTALPDRPQIVVVDNASSDGTAAMVAADFPQVLLIRLAANTGAAARNVGVRAAGTRYVAFSDDDSWWERGSLDAAARILDDHPRLGLVAATTLVGPDREPDPVNALMAASPLPVRPDLPGPPVRGFLACASVVRRAAFLDAGGFHPLLFFSGEEALLAMDLAARGWECCHVAELCAVHEPSQARPPGGRRVIELRNTLLTSWLRRRVPVAASETARLARMAAHDLEARAAFGAALRRLPRALALRRPVPAGVERELRLLEGSA</sequence>
<evidence type="ECO:0000259" key="4">
    <source>
        <dbReference type="Pfam" id="PF00535"/>
    </source>
</evidence>
<evidence type="ECO:0000313" key="5">
    <source>
        <dbReference type="EMBL" id="GAA2729871.1"/>
    </source>
</evidence>
<dbReference type="InterPro" id="IPR001173">
    <property type="entry name" value="Glyco_trans_2-like"/>
</dbReference>
<feature type="domain" description="Glycosyltransferase 2-like" evidence="4">
    <location>
        <begin position="51"/>
        <end position="207"/>
    </location>
</feature>
<proteinExistence type="inferred from homology"/>
<evidence type="ECO:0000256" key="3">
    <source>
        <dbReference type="ARBA" id="ARBA00022679"/>
    </source>
</evidence>
<dbReference type="Proteomes" id="UP001501842">
    <property type="component" value="Unassembled WGS sequence"/>
</dbReference>
<dbReference type="SUPFAM" id="SSF53448">
    <property type="entry name" value="Nucleotide-diphospho-sugar transferases"/>
    <property type="match status" value="1"/>
</dbReference>
<dbReference type="PANTHER" id="PTHR43685:SF5">
    <property type="entry name" value="GLYCOSYLTRANSFERASE EPSE-RELATED"/>
    <property type="match status" value="1"/>
</dbReference>
<dbReference type="EMBL" id="BAAATZ010000016">
    <property type="protein sequence ID" value="GAA2729871.1"/>
    <property type="molecule type" value="Genomic_DNA"/>
</dbReference>
<evidence type="ECO:0000256" key="1">
    <source>
        <dbReference type="ARBA" id="ARBA00006739"/>
    </source>
</evidence>
<organism evidence="5 6">
    <name type="scientific">Actinocorallia aurantiaca</name>
    <dbReference type="NCBI Taxonomy" id="46204"/>
    <lineage>
        <taxon>Bacteria</taxon>
        <taxon>Bacillati</taxon>
        <taxon>Actinomycetota</taxon>
        <taxon>Actinomycetes</taxon>
        <taxon>Streptosporangiales</taxon>
        <taxon>Thermomonosporaceae</taxon>
        <taxon>Actinocorallia</taxon>
    </lineage>
</organism>